<keyword evidence="6 11" id="KW-0566">Pantothenate biosynthesis</keyword>
<evidence type="ECO:0000256" key="9">
    <source>
        <dbReference type="ARBA" id="ARBA00032024"/>
    </source>
</evidence>
<dbReference type="EC" id="1.1.1.169" evidence="4 11"/>
<evidence type="ECO:0000259" key="13">
    <source>
        <dbReference type="Pfam" id="PF08546"/>
    </source>
</evidence>
<dbReference type="InterPro" id="IPR013332">
    <property type="entry name" value="KPR_N"/>
</dbReference>
<dbReference type="SUPFAM" id="SSF48179">
    <property type="entry name" value="6-phosphogluconate dehydrogenase C-terminal domain-like"/>
    <property type="match status" value="1"/>
</dbReference>
<comment type="catalytic activity">
    <reaction evidence="10 11">
        <text>(R)-pantoate + NADP(+) = 2-dehydropantoate + NADPH + H(+)</text>
        <dbReference type="Rhea" id="RHEA:16233"/>
        <dbReference type="ChEBI" id="CHEBI:11561"/>
        <dbReference type="ChEBI" id="CHEBI:15378"/>
        <dbReference type="ChEBI" id="CHEBI:15980"/>
        <dbReference type="ChEBI" id="CHEBI:57783"/>
        <dbReference type="ChEBI" id="CHEBI:58349"/>
        <dbReference type="EC" id="1.1.1.169"/>
    </reaction>
</comment>
<comment type="function">
    <text evidence="1 11">Catalyzes the NADPH-dependent reduction of ketopantoate into pantoic acid.</text>
</comment>
<dbReference type="InterPro" id="IPR036291">
    <property type="entry name" value="NAD(P)-bd_dom_sf"/>
</dbReference>
<gene>
    <name evidence="14" type="ORF">OS242_16720</name>
</gene>
<dbReference type="RefSeq" id="WP_267152838.1">
    <property type="nucleotide sequence ID" value="NZ_JAPMLT010000011.1"/>
</dbReference>
<keyword evidence="15" id="KW-1185">Reference proteome</keyword>
<feature type="domain" description="Ketopantoate reductase C-terminal" evidence="13">
    <location>
        <begin position="182"/>
        <end position="301"/>
    </location>
</feature>
<proteinExistence type="inferred from homology"/>
<dbReference type="Pfam" id="PF08546">
    <property type="entry name" value="ApbA_C"/>
    <property type="match status" value="1"/>
</dbReference>
<evidence type="ECO:0000256" key="8">
    <source>
        <dbReference type="ARBA" id="ARBA00023002"/>
    </source>
</evidence>
<evidence type="ECO:0000256" key="7">
    <source>
        <dbReference type="ARBA" id="ARBA00022857"/>
    </source>
</evidence>
<keyword evidence="8 11" id="KW-0560">Oxidoreductase</keyword>
<comment type="similarity">
    <text evidence="3 11">Belongs to the ketopantoate reductase family.</text>
</comment>
<evidence type="ECO:0000256" key="6">
    <source>
        <dbReference type="ARBA" id="ARBA00022655"/>
    </source>
</evidence>
<evidence type="ECO:0000256" key="4">
    <source>
        <dbReference type="ARBA" id="ARBA00013014"/>
    </source>
</evidence>
<dbReference type="InterPro" id="IPR008927">
    <property type="entry name" value="6-PGluconate_DH-like_C_sf"/>
</dbReference>
<comment type="caution">
    <text evidence="14">The sequence shown here is derived from an EMBL/GenBank/DDBJ whole genome shotgun (WGS) entry which is preliminary data.</text>
</comment>
<evidence type="ECO:0000256" key="1">
    <source>
        <dbReference type="ARBA" id="ARBA00002919"/>
    </source>
</evidence>
<reference evidence="14 15" key="1">
    <citation type="submission" date="2022-11" db="EMBL/GenBank/DDBJ databases">
        <title>Study of microbial diversity in lake waters.</title>
        <authorList>
            <person name="Zhang J."/>
        </authorList>
    </citation>
    <scope>NUCLEOTIDE SEQUENCE [LARGE SCALE GENOMIC DNA]</scope>
    <source>
        <strain evidence="14 15">DT12</strain>
    </source>
</reference>
<dbReference type="InterPro" id="IPR013752">
    <property type="entry name" value="KPA_reductase"/>
</dbReference>
<dbReference type="PANTHER" id="PTHR43765">
    <property type="entry name" value="2-DEHYDROPANTOATE 2-REDUCTASE-RELATED"/>
    <property type="match status" value="1"/>
</dbReference>
<sequence length="312" mass="33795">MNRRIAIIGAGAIGRMLAWTLRQGGQEAVLICRRTEQAAALKKQGLLFYETDGTEHRVEVEAVTWDTSDRLPAVDGAILTVKSYDTSAAGELLRVRLPDVPVLSMQNGLGNGERLVELVPPEQIALGLTTHGATADGETSVYYKGRGRTVIGDFLAATTESGAKWWAELFTGCGHPVTVADDIRTEVWRKAMVNIGINPMTALHGLKNGELPLRTDLLAVSRSLVEEAERVAAAAGVALHDSFARVLDVCRTTAGNRSSMLQDLERGRKTEIDAMCGEIVRLGKEHGVPTPCNERVYQQVLQAERDGKPGDK</sequence>
<dbReference type="EMBL" id="JAPMLT010000011">
    <property type="protein sequence ID" value="MCX7571594.1"/>
    <property type="molecule type" value="Genomic_DNA"/>
</dbReference>
<evidence type="ECO:0000256" key="5">
    <source>
        <dbReference type="ARBA" id="ARBA00019465"/>
    </source>
</evidence>
<accession>A0ABT3XA21</accession>
<dbReference type="NCBIfam" id="TIGR00745">
    <property type="entry name" value="apbA_panE"/>
    <property type="match status" value="1"/>
</dbReference>
<dbReference type="Gene3D" id="1.10.1040.10">
    <property type="entry name" value="N-(1-d-carboxylethyl)-l-norvaline Dehydrogenase, domain 2"/>
    <property type="match status" value="1"/>
</dbReference>
<name>A0ABT3XA21_9BACL</name>
<evidence type="ECO:0000256" key="10">
    <source>
        <dbReference type="ARBA" id="ARBA00048793"/>
    </source>
</evidence>
<evidence type="ECO:0000313" key="15">
    <source>
        <dbReference type="Proteomes" id="UP001208017"/>
    </source>
</evidence>
<evidence type="ECO:0000256" key="3">
    <source>
        <dbReference type="ARBA" id="ARBA00007870"/>
    </source>
</evidence>
<dbReference type="InterPro" id="IPR050838">
    <property type="entry name" value="Ketopantoate_reductase"/>
</dbReference>
<keyword evidence="7 11" id="KW-0521">NADP</keyword>
<evidence type="ECO:0000259" key="12">
    <source>
        <dbReference type="Pfam" id="PF02558"/>
    </source>
</evidence>
<comment type="pathway">
    <text evidence="2 11">Cofactor biosynthesis; (R)-pantothenate biosynthesis; (R)-pantoate from 3-methyl-2-oxobutanoate: step 2/2.</text>
</comment>
<dbReference type="Proteomes" id="UP001208017">
    <property type="component" value="Unassembled WGS sequence"/>
</dbReference>
<organism evidence="14 15">
    <name type="scientific">Tumebacillus lacus</name>
    <dbReference type="NCBI Taxonomy" id="2995335"/>
    <lineage>
        <taxon>Bacteria</taxon>
        <taxon>Bacillati</taxon>
        <taxon>Bacillota</taxon>
        <taxon>Bacilli</taxon>
        <taxon>Bacillales</taxon>
        <taxon>Alicyclobacillaceae</taxon>
        <taxon>Tumebacillus</taxon>
    </lineage>
</organism>
<protein>
    <recommendedName>
        <fullName evidence="5 11">2-dehydropantoate 2-reductase</fullName>
        <ecNumber evidence="4 11">1.1.1.169</ecNumber>
    </recommendedName>
    <alternativeName>
        <fullName evidence="9 11">Ketopantoate reductase</fullName>
    </alternativeName>
</protein>
<dbReference type="Gene3D" id="3.40.50.720">
    <property type="entry name" value="NAD(P)-binding Rossmann-like Domain"/>
    <property type="match status" value="1"/>
</dbReference>
<evidence type="ECO:0000313" key="14">
    <source>
        <dbReference type="EMBL" id="MCX7571594.1"/>
    </source>
</evidence>
<dbReference type="InterPro" id="IPR003710">
    <property type="entry name" value="ApbA"/>
</dbReference>
<dbReference type="Pfam" id="PF02558">
    <property type="entry name" value="ApbA"/>
    <property type="match status" value="1"/>
</dbReference>
<feature type="domain" description="Ketopantoate reductase N-terminal" evidence="12">
    <location>
        <begin position="5"/>
        <end position="154"/>
    </location>
</feature>
<dbReference type="InterPro" id="IPR013328">
    <property type="entry name" value="6PGD_dom2"/>
</dbReference>
<dbReference type="PANTHER" id="PTHR43765:SF2">
    <property type="entry name" value="2-DEHYDROPANTOATE 2-REDUCTASE"/>
    <property type="match status" value="1"/>
</dbReference>
<evidence type="ECO:0000256" key="11">
    <source>
        <dbReference type="RuleBase" id="RU362068"/>
    </source>
</evidence>
<evidence type="ECO:0000256" key="2">
    <source>
        <dbReference type="ARBA" id="ARBA00004994"/>
    </source>
</evidence>
<dbReference type="SUPFAM" id="SSF51735">
    <property type="entry name" value="NAD(P)-binding Rossmann-fold domains"/>
    <property type="match status" value="1"/>
</dbReference>